<name>A0A8R1V287_PRIPA</name>
<dbReference type="GO" id="GO:0051781">
    <property type="term" value="P:positive regulation of cell division"/>
    <property type="evidence" value="ECO:0007669"/>
    <property type="project" value="EnsemblMetazoa"/>
</dbReference>
<dbReference type="OrthoDB" id="5800150at2759"/>
<dbReference type="Proteomes" id="UP000005239">
    <property type="component" value="Unassembled WGS sequence"/>
</dbReference>
<keyword evidence="2" id="KW-1185">Reference proteome</keyword>
<organism evidence="1 2">
    <name type="scientific">Pristionchus pacificus</name>
    <name type="common">Parasitic nematode worm</name>
    <dbReference type="NCBI Taxonomy" id="54126"/>
    <lineage>
        <taxon>Eukaryota</taxon>
        <taxon>Metazoa</taxon>
        <taxon>Ecdysozoa</taxon>
        <taxon>Nematoda</taxon>
        <taxon>Chromadorea</taxon>
        <taxon>Rhabditida</taxon>
        <taxon>Rhabditina</taxon>
        <taxon>Diplogasteromorpha</taxon>
        <taxon>Diplogasteroidea</taxon>
        <taxon>Neodiplogasteridae</taxon>
        <taxon>Pristionchus</taxon>
    </lineage>
</organism>
<accession>A0A8R1V287</accession>
<gene>
    <name evidence="1" type="primary">WBGene00304314</name>
</gene>
<dbReference type="GO" id="GO:0005634">
    <property type="term" value="C:nucleus"/>
    <property type="evidence" value="ECO:0007669"/>
    <property type="project" value="EnsemblMetazoa"/>
</dbReference>
<proteinExistence type="predicted"/>
<sequence length="278" mass="30514">MSSEDYGMAMKWAIVASIADLAQLPAIKSFGSWLAAEITSEARQLGTQLILEPMPSLVTNVLVGDIGGNCAAYEKMHKETPGVQLVVHILPHENSEEYNWMKSLSARYGLIRQGILLENALTHFEGNEKTEVLRNIIQWMARRSAELARGKAGHEKPFDLRVGPDEFLVKTKPGMINDAMVKTVVNGVLHGTDAGDADSSVRVAGLPHGMSEFQVASIFRNLSVCGVSIHADEAVVTLKNKFHAHQAAALYNKFQLDKYHHIEVVPLSHAVKEQIKAV</sequence>
<dbReference type="GO" id="GO:0048471">
    <property type="term" value="C:perinuclear region of cytoplasm"/>
    <property type="evidence" value="ECO:0007669"/>
    <property type="project" value="EnsemblMetazoa"/>
</dbReference>
<dbReference type="GO" id="GO:0034518">
    <property type="term" value="C:RNA cap binding complex"/>
    <property type="evidence" value="ECO:0007669"/>
    <property type="project" value="EnsemblMetazoa"/>
</dbReference>
<protein>
    <submittedName>
        <fullName evidence="1">Uncharacterized protein</fullName>
    </submittedName>
</protein>
<dbReference type="GO" id="GO:0034587">
    <property type="term" value="P:piRNA processing"/>
    <property type="evidence" value="ECO:0007669"/>
    <property type="project" value="EnsemblMetazoa"/>
</dbReference>
<dbReference type="GO" id="GO:0051984">
    <property type="term" value="P:positive regulation of chromosome segregation"/>
    <property type="evidence" value="ECO:0007669"/>
    <property type="project" value="EnsemblMetazoa"/>
</dbReference>
<reference evidence="2" key="1">
    <citation type="journal article" date="2008" name="Nat. Genet.">
        <title>The Pristionchus pacificus genome provides a unique perspective on nematode lifestyle and parasitism.</title>
        <authorList>
            <person name="Dieterich C."/>
            <person name="Clifton S.W."/>
            <person name="Schuster L.N."/>
            <person name="Chinwalla A."/>
            <person name="Delehaunty K."/>
            <person name="Dinkelacker I."/>
            <person name="Fulton L."/>
            <person name="Fulton R."/>
            <person name="Godfrey J."/>
            <person name="Minx P."/>
            <person name="Mitreva M."/>
            <person name="Roeseler W."/>
            <person name="Tian H."/>
            <person name="Witte H."/>
            <person name="Yang S.P."/>
            <person name="Wilson R.K."/>
            <person name="Sommer R.J."/>
        </authorList>
    </citation>
    <scope>NUCLEOTIDE SEQUENCE [LARGE SCALE GENOMIC DNA]</scope>
    <source>
        <strain evidence="2">PS312</strain>
    </source>
</reference>
<evidence type="ECO:0000313" key="2">
    <source>
        <dbReference type="Proteomes" id="UP000005239"/>
    </source>
</evidence>
<dbReference type="AlphaFoldDB" id="A0A8R1V287"/>
<evidence type="ECO:0000313" key="1">
    <source>
        <dbReference type="EnsemblMetazoa" id="PPA46535.1"/>
    </source>
</evidence>
<dbReference type="GO" id="GO:0003676">
    <property type="term" value="F:nucleic acid binding"/>
    <property type="evidence" value="ECO:0007669"/>
    <property type="project" value="InterPro"/>
</dbReference>
<dbReference type="SUPFAM" id="SSF54928">
    <property type="entry name" value="RNA-binding domain, RBD"/>
    <property type="match status" value="1"/>
</dbReference>
<dbReference type="OMA" id="PWALICS"/>
<dbReference type="InterPro" id="IPR035979">
    <property type="entry name" value="RBD_domain_sf"/>
</dbReference>
<dbReference type="EnsemblMetazoa" id="PPA46535.1">
    <property type="protein sequence ID" value="PPA46535.1"/>
    <property type="gene ID" value="WBGene00304314"/>
</dbReference>
<reference evidence="1" key="2">
    <citation type="submission" date="2022-06" db="UniProtKB">
        <authorList>
            <consortium name="EnsemblMetazoa"/>
        </authorList>
    </citation>
    <scope>IDENTIFICATION</scope>
    <source>
        <strain evidence="1">PS312</strain>
    </source>
</reference>